<feature type="compositionally biased region" description="Gly residues" evidence="1">
    <location>
        <begin position="387"/>
        <end position="400"/>
    </location>
</feature>
<reference evidence="5" key="1">
    <citation type="submission" date="2018-05" db="EMBL/GenBank/DDBJ databases">
        <authorList>
            <person name="Klenk H.-P."/>
            <person name="Huntemann M."/>
            <person name="Clum A."/>
            <person name="Pillay M."/>
            <person name="Palaniappan K."/>
            <person name="Varghese N."/>
            <person name="Mikhailova N."/>
            <person name="Stamatis D."/>
            <person name="Reddy T."/>
            <person name="Daum C."/>
            <person name="Shapiro N."/>
            <person name="Ivanova N."/>
            <person name="Kyrpides N."/>
            <person name="Woyke T."/>
        </authorList>
    </citation>
    <scope>NUCLEOTIDE SEQUENCE [LARGE SCALE GENOMIC DNA]</scope>
    <source>
        <strain evidence="5">DSM 45417</strain>
    </source>
</reference>
<dbReference type="PANTHER" id="PTHR33371">
    <property type="entry name" value="INTERMEMBRANE PHOSPHOLIPID TRANSPORT SYSTEM BINDING PROTEIN MLAD-RELATED"/>
    <property type="match status" value="1"/>
</dbReference>
<accession>A0A317QJ11</accession>
<evidence type="ECO:0000313" key="4">
    <source>
        <dbReference type="EMBL" id="PWW22751.1"/>
    </source>
</evidence>
<dbReference type="InterPro" id="IPR052336">
    <property type="entry name" value="MlaD_Phospholipid_Transporter"/>
</dbReference>
<dbReference type="PROSITE" id="PS51257">
    <property type="entry name" value="PROKAR_LIPOPROTEIN"/>
    <property type="match status" value="1"/>
</dbReference>
<dbReference type="AlphaFoldDB" id="A0A317QJ11"/>
<dbReference type="NCBIfam" id="TIGR00996">
    <property type="entry name" value="Mtu_fam_mce"/>
    <property type="match status" value="1"/>
</dbReference>
<dbReference type="EMBL" id="QGTX01000001">
    <property type="protein sequence ID" value="PWW22751.1"/>
    <property type="molecule type" value="Genomic_DNA"/>
</dbReference>
<dbReference type="InterPro" id="IPR024516">
    <property type="entry name" value="Mce_C"/>
</dbReference>
<evidence type="ECO:0000256" key="1">
    <source>
        <dbReference type="SAM" id="MobiDB-lite"/>
    </source>
</evidence>
<organism evidence="4 5">
    <name type="scientific">Geodermatophilus normandii</name>
    <dbReference type="NCBI Taxonomy" id="1137989"/>
    <lineage>
        <taxon>Bacteria</taxon>
        <taxon>Bacillati</taxon>
        <taxon>Actinomycetota</taxon>
        <taxon>Actinomycetes</taxon>
        <taxon>Geodermatophilales</taxon>
        <taxon>Geodermatophilaceae</taxon>
        <taxon>Geodermatophilus</taxon>
    </lineage>
</organism>
<dbReference type="InterPro" id="IPR005693">
    <property type="entry name" value="Mce"/>
</dbReference>
<evidence type="ECO:0000313" key="5">
    <source>
        <dbReference type="Proteomes" id="UP000246661"/>
    </source>
</evidence>
<dbReference type="InterPro" id="IPR003399">
    <property type="entry name" value="Mce/MlaD"/>
</dbReference>
<name>A0A317QJ11_9ACTN</name>
<proteinExistence type="predicted"/>
<feature type="domain" description="Mce/MlaD" evidence="2">
    <location>
        <begin position="41"/>
        <end position="115"/>
    </location>
</feature>
<feature type="domain" description="Mammalian cell entry C-terminal" evidence="3">
    <location>
        <begin position="125"/>
        <end position="293"/>
    </location>
</feature>
<dbReference type="Pfam" id="PF02470">
    <property type="entry name" value="MlaD"/>
    <property type="match status" value="1"/>
</dbReference>
<dbReference type="OrthoDB" id="9774928at2"/>
<comment type="caution">
    <text evidence="4">The sequence shown here is derived from an EMBL/GenBank/DDBJ whole genome shotgun (WGS) entry which is preliminary data.</text>
</comment>
<protein>
    <submittedName>
        <fullName evidence="4">Phospholipid/cholesterol/gamma-HCH transport system substrate-binding protein</fullName>
    </submittedName>
</protein>
<gene>
    <name evidence="4" type="ORF">JD79_01914</name>
</gene>
<dbReference type="Proteomes" id="UP000246661">
    <property type="component" value="Unassembled WGS sequence"/>
</dbReference>
<dbReference type="GO" id="GO:0005576">
    <property type="term" value="C:extracellular region"/>
    <property type="evidence" value="ECO:0007669"/>
    <property type="project" value="TreeGrafter"/>
</dbReference>
<dbReference type="RefSeq" id="WP_110005303.1">
    <property type="nucleotide sequence ID" value="NZ_QGTX01000001.1"/>
</dbReference>
<feature type="compositionally biased region" description="Low complexity" evidence="1">
    <location>
        <begin position="359"/>
        <end position="371"/>
    </location>
</feature>
<evidence type="ECO:0000259" key="3">
    <source>
        <dbReference type="Pfam" id="PF11887"/>
    </source>
</evidence>
<keyword evidence="5" id="KW-1185">Reference proteome</keyword>
<feature type="region of interest" description="Disordered" evidence="1">
    <location>
        <begin position="350"/>
        <end position="419"/>
    </location>
</feature>
<evidence type="ECO:0000259" key="2">
    <source>
        <dbReference type="Pfam" id="PF02470"/>
    </source>
</evidence>
<dbReference type="PANTHER" id="PTHR33371:SF15">
    <property type="entry name" value="LIPOPROTEIN LPRN"/>
    <property type="match status" value="1"/>
</dbReference>
<sequence length="419" mass="42493">MTGLGRRVAALGAGVLLLSGCGFRGAYSLDLPGGADVGDDPYTVRIQFLDVLDLVPQAGVRVADVPVGRVEDVSLGADWTAVVTVEVDGDVDLPANAVAMIQQSSLLGEKYVELAAPGSEEPTGELGDGALIPLERTNRNVEVEELLGALSLVLNGGGLAQLQTISRELGNALEGREDAVRATLTQLDTFIAGLDQQREEIGRALDSVDALAGSLAARTGTIETALDTIGPGLDVVTEQRDLLVSMLDSLARLGDVGTRVIQQAGADTVADLQLLQPILTQLAAAGPDLAESLDLLLTYPFPASSLSALQYRPDARTGGYGLFTNMTADLGLDLRELLCRYVVDPVTGGLETLEPQDLGGAECGTAGTPPAGTGGTGPSPAPTPVPGLGGLAGTVLGGPAGSTPAGLPGLPAVPTGGTP</sequence>
<dbReference type="Pfam" id="PF11887">
    <property type="entry name" value="Mce4_CUP1"/>
    <property type="match status" value="1"/>
</dbReference>